<dbReference type="PANTHER" id="PTHR10151:SF120">
    <property type="entry name" value="BIS(5'-ADENOSYL)-TRIPHOSPHATASE"/>
    <property type="match status" value="1"/>
</dbReference>
<accession>A0ABW1XPR8</accession>
<dbReference type="EMBL" id="JBHSUS010000001">
    <property type="protein sequence ID" value="MFC6440659.1"/>
    <property type="molecule type" value="Genomic_DNA"/>
</dbReference>
<gene>
    <name evidence="2" type="ORF">ACFP85_10945</name>
</gene>
<reference evidence="3" key="1">
    <citation type="journal article" date="2019" name="Int. J. Syst. Evol. Microbiol.">
        <title>The Global Catalogue of Microorganisms (GCM) 10K type strain sequencing project: providing services to taxonomists for standard genome sequencing and annotation.</title>
        <authorList>
            <consortium name="The Broad Institute Genomics Platform"/>
            <consortium name="The Broad Institute Genome Sequencing Center for Infectious Disease"/>
            <person name="Wu L."/>
            <person name="Ma J."/>
        </authorList>
    </citation>
    <scope>NUCLEOTIDE SEQUENCE [LARGE SCALE GENOMIC DNA]</scope>
    <source>
        <strain evidence="3">CGMCC 1.16031</strain>
    </source>
</reference>
<keyword evidence="3" id="KW-1185">Reference proteome</keyword>
<protein>
    <submittedName>
        <fullName evidence="2">Ectonucleotide pyrophosphatase/phosphodiesterase</fullName>
    </submittedName>
</protein>
<evidence type="ECO:0000313" key="2">
    <source>
        <dbReference type="EMBL" id="MFC6440659.1"/>
    </source>
</evidence>
<dbReference type="CDD" id="cd16018">
    <property type="entry name" value="Enpp"/>
    <property type="match status" value="1"/>
</dbReference>
<dbReference type="RefSeq" id="WP_131259616.1">
    <property type="nucleotide sequence ID" value="NZ_JBHSUS010000001.1"/>
</dbReference>
<dbReference type="Proteomes" id="UP001596364">
    <property type="component" value="Unassembled WGS sequence"/>
</dbReference>
<dbReference type="PANTHER" id="PTHR10151">
    <property type="entry name" value="ECTONUCLEOTIDE PYROPHOSPHATASE/PHOSPHODIESTERASE"/>
    <property type="match status" value="1"/>
</dbReference>
<name>A0ABW1XPR8_9ALTE</name>
<dbReference type="InterPro" id="IPR017850">
    <property type="entry name" value="Alkaline_phosphatase_core_sf"/>
</dbReference>
<organism evidence="2 3">
    <name type="scientific">Pseudobowmanella zhangzhouensis</name>
    <dbReference type="NCBI Taxonomy" id="1537679"/>
    <lineage>
        <taxon>Bacteria</taxon>
        <taxon>Pseudomonadati</taxon>
        <taxon>Pseudomonadota</taxon>
        <taxon>Gammaproteobacteria</taxon>
        <taxon>Alteromonadales</taxon>
        <taxon>Alteromonadaceae</taxon>
    </lineage>
</organism>
<comment type="caution">
    <text evidence="2">The sequence shown here is derived from an EMBL/GenBank/DDBJ whole genome shotgun (WGS) entry which is preliminary data.</text>
</comment>
<feature type="chain" id="PRO_5046007314" evidence="1">
    <location>
        <begin position="21"/>
        <end position="402"/>
    </location>
</feature>
<dbReference type="Pfam" id="PF01663">
    <property type="entry name" value="Phosphodiest"/>
    <property type="match status" value="1"/>
</dbReference>
<keyword evidence="1" id="KW-0732">Signal</keyword>
<evidence type="ECO:0000313" key="3">
    <source>
        <dbReference type="Proteomes" id="UP001596364"/>
    </source>
</evidence>
<dbReference type="Gene3D" id="3.30.1360.180">
    <property type="match status" value="1"/>
</dbReference>
<dbReference type="Gene3D" id="3.40.720.10">
    <property type="entry name" value="Alkaline Phosphatase, subunit A"/>
    <property type="match status" value="1"/>
</dbReference>
<feature type="signal peptide" evidence="1">
    <location>
        <begin position="1"/>
        <end position="20"/>
    </location>
</feature>
<sequence length="402" mass="44963">MARLIFIGIWLVLGLTHADAAETSTDSPYVVLVSIDGFRWDYIEKHQALNIARIAANGVRAKRLTPVYPANTFPSHLSIVTGLHPGHHGIVANRFYDKQRNEYYEMGQGKQDASWVEGIPLWNLAEMQGIKAAAMFWPESDARINGRTPSYFYHYAHNADYQWRVEQILDWLRLPEVQRPHFITGYFSIVDSKGHEYGPDAAQTRAAVQKVDRLVGQLYDGILQLGLPVNLVLVSDHGMTYTDPNQAIKLDELELDGENFQWVNDGSHLMIYGNEDTSDARLQSEVARLSQLQDNRFRVVDVKERQRRGLEQRNRGGDILIEAVPPARFSKGKKLDIGAHGYPPELADMGALFVATGPAFKQGVSVGELHALSIYPSIARILGLELMAPVDGDITPLLPALN</sequence>
<dbReference type="SUPFAM" id="SSF53649">
    <property type="entry name" value="Alkaline phosphatase-like"/>
    <property type="match status" value="1"/>
</dbReference>
<proteinExistence type="predicted"/>
<evidence type="ECO:0000256" key="1">
    <source>
        <dbReference type="SAM" id="SignalP"/>
    </source>
</evidence>
<dbReference type="InterPro" id="IPR002591">
    <property type="entry name" value="Phosphodiest/P_Trfase"/>
</dbReference>